<dbReference type="InterPro" id="IPR050492">
    <property type="entry name" value="Bact_metal-bind_prot9"/>
</dbReference>
<keyword evidence="6" id="KW-1185">Reference proteome</keyword>
<dbReference type="InterPro" id="IPR015304">
    <property type="entry name" value="ZinT_dom"/>
</dbReference>
<feature type="region of interest" description="Disordered" evidence="3">
    <location>
        <begin position="122"/>
        <end position="178"/>
    </location>
</feature>
<dbReference type="Pfam" id="PF09223">
    <property type="entry name" value="ZinT"/>
    <property type="match status" value="1"/>
</dbReference>
<feature type="compositionally biased region" description="Basic and acidic residues" evidence="3">
    <location>
        <begin position="139"/>
        <end position="178"/>
    </location>
</feature>
<reference evidence="5 6" key="1">
    <citation type="submission" date="2020-12" db="EMBL/GenBank/DDBJ databases">
        <title>Oil enriched cultivation method for isolating marine PHA-producing bacteria.</title>
        <authorList>
            <person name="Zheng W."/>
            <person name="Yu S."/>
            <person name="Huang Y."/>
        </authorList>
    </citation>
    <scope>NUCLEOTIDE SEQUENCE [LARGE SCALE GENOMIC DNA]</scope>
    <source>
        <strain evidence="5 6">SY-2-6</strain>
    </source>
</reference>
<keyword evidence="2" id="KW-0862">Zinc</keyword>
<dbReference type="Gene3D" id="3.40.50.1980">
    <property type="entry name" value="Nitrogenase molybdenum iron protein domain"/>
    <property type="match status" value="3"/>
</dbReference>
<feature type="region of interest" description="Disordered" evidence="3">
    <location>
        <begin position="344"/>
        <end position="373"/>
    </location>
</feature>
<organism evidence="5 6">
    <name type="scientific">Halobacillus kuroshimensis</name>
    <dbReference type="NCBI Taxonomy" id="302481"/>
    <lineage>
        <taxon>Bacteria</taxon>
        <taxon>Bacillati</taxon>
        <taxon>Bacillota</taxon>
        <taxon>Bacilli</taxon>
        <taxon>Bacillales</taxon>
        <taxon>Bacillaceae</taxon>
        <taxon>Halobacillus</taxon>
    </lineage>
</organism>
<keyword evidence="1" id="KW-0732">Signal</keyword>
<dbReference type="PRINTS" id="PR00691">
    <property type="entry name" value="ADHESINB"/>
</dbReference>
<dbReference type="PANTHER" id="PTHR42953:SF8">
    <property type="entry name" value="ZINT DOMAIN-CONTAINING PROTEIN"/>
    <property type="match status" value="1"/>
</dbReference>
<dbReference type="PANTHER" id="PTHR42953">
    <property type="entry name" value="HIGH-AFFINITY ZINC UPTAKE SYSTEM PROTEIN ZNUA-RELATED"/>
    <property type="match status" value="1"/>
</dbReference>
<gene>
    <name evidence="5" type="ORF">JF544_10090</name>
</gene>
<name>A0ABS3DWI1_9BACI</name>
<dbReference type="Proteomes" id="UP000663970">
    <property type="component" value="Unassembled WGS sequence"/>
</dbReference>
<sequence length="554" mass="63130">MIGAVSIFAFILLLTACGEEESSNSEEGAQSDGSSEALSIYTTVYPLQYFAEQITGEQADVQSILPPGSDPHTYEPTSKEMIEMAEADAFIYNGAGLEPYAEKISDSIKSEDVKILEASKGIELKEHAHNHEEEEGTHEDEHAHEEENHEGEHAHEEEEGSSHEDEHAGHNHGDQDPHVWLDPILSIQVAENIKDTLVELNPEQEDTYNENFQELKSNLEGLDQEFHDQLETAPKNKFIVSHAAYGYWEQSYGVEQVSVSGLSPTNEPSQKDLEEIIKTAEQHNIKHVFFEQNVTPKVADIVRKEIGAEALRLHNLSVLTEEDINNEEDYFTLMKRNLEVLTEGLSGEPSDSEESSESEEHSEHNHNHGHADDEEAQQIYDGYFEDEQVKDRELTDWEGDWQSVYPYLQDGTLDEVFAHKAENDGDMTAEEYKEYYKIGYETDVERIIFEGNDVTFFENGEKSSGTYTYDGYEILTYEAGNRGVRYIYELTEEDGDLPQYIQFSDHSITPTDADHYHLYWGDDREALLDEVTNWPTYYPSDLDGQEIAHEMMAH</sequence>
<dbReference type="SUPFAM" id="SSF50814">
    <property type="entry name" value="Lipocalins"/>
    <property type="match status" value="1"/>
</dbReference>
<feature type="compositionally biased region" description="Basic and acidic residues" evidence="3">
    <location>
        <begin position="358"/>
        <end position="371"/>
    </location>
</feature>
<evidence type="ECO:0000256" key="2">
    <source>
        <dbReference type="ARBA" id="ARBA00022833"/>
    </source>
</evidence>
<dbReference type="EMBL" id="JAEKJY010000003">
    <property type="protein sequence ID" value="MBN8235598.1"/>
    <property type="molecule type" value="Genomic_DNA"/>
</dbReference>
<comment type="caution">
    <text evidence="5">The sequence shown here is derived from an EMBL/GenBank/DDBJ whole genome shotgun (WGS) entry which is preliminary data.</text>
</comment>
<dbReference type="InterPro" id="IPR012674">
    <property type="entry name" value="Calycin"/>
</dbReference>
<accession>A0ABS3DWI1</accession>
<feature type="compositionally biased region" description="Basic and acidic residues" evidence="3">
    <location>
        <begin position="122"/>
        <end position="132"/>
    </location>
</feature>
<dbReference type="Gene3D" id="2.40.128.20">
    <property type="match status" value="1"/>
</dbReference>
<evidence type="ECO:0000259" key="4">
    <source>
        <dbReference type="Pfam" id="PF09223"/>
    </source>
</evidence>
<evidence type="ECO:0000256" key="1">
    <source>
        <dbReference type="ARBA" id="ARBA00022729"/>
    </source>
</evidence>
<evidence type="ECO:0000313" key="6">
    <source>
        <dbReference type="Proteomes" id="UP000663970"/>
    </source>
</evidence>
<protein>
    <submittedName>
        <fullName evidence="5">ZinT/AdcA family metal-binding protein</fullName>
    </submittedName>
</protein>
<dbReference type="InterPro" id="IPR006127">
    <property type="entry name" value="ZnuA-like"/>
</dbReference>
<dbReference type="InterPro" id="IPR006129">
    <property type="entry name" value="AdhesinB"/>
</dbReference>
<proteinExistence type="predicted"/>
<evidence type="ECO:0000313" key="5">
    <source>
        <dbReference type="EMBL" id="MBN8235598.1"/>
    </source>
</evidence>
<dbReference type="Pfam" id="PF01297">
    <property type="entry name" value="ZnuA"/>
    <property type="match status" value="1"/>
</dbReference>
<feature type="domain" description="ZinT" evidence="4">
    <location>
        <begin position="376"/>
        <end position="554"/>
    </location>
</feature>
<dbReference type="SUPFAM" id="SSF53807">
    <property type="entry name" value="Helical backbone' metal receptor"/>
    <property type="match status" value="1"/>
</dbReference>
<evidence type="ECO:0000256" key="3">
    <source>
        <dbReference type="SAM" id="MobiDB-lite"/>
    </source>
</evidence>